<reference evidence="4" key="1">
    <citation type="submission" date="2020-05" db="EMBL/GenBank/DDBJ databases">
        <title>Mycena genomes resolve the evolution of fungal bioluminescence.</title>
        <authorList>
            <person name="Tsai I.J."/>
        </authorList>
    </citation>
    <scope>NUCLEOTIDE SEQUENCE</scope>
    <source>
        <strain evidence="4">160909Yilan</strain>
    </source>
</reference>
<dbReference type="InterPro" id="IPR050951">
    <property type="entry name" value="Retrovirus_Pol_polyprotein"/>
</dbReference>
<dbReference type="CDD" id="cd00303">
    <property type="entry name" value="retropepsin_like"/>
    <property type="match status" value="1"/>
</dbReference>
<dbReference type="InterPro" id="IPR001878">
    <property type="entry name" value="Znf_CCHC"/>
</dbReference>
<dbReference type="Gene3D" id="3.10.10.10">
    <property type="entry name" value="HIV Type 1 Reverse Transcriptase, subunit A, domain 1"/>
    <property type="match status" value="1"/>
</dbReference>
<comment type="caution">
    <text evidence="4">The sequence shown here is derived from an EMBL/GenBank/DDBJ whole genome shotgun (WGS) entry which is preliminary data.</text>
</comment>
<dbReference type="Pfam" id="PF17919">
    <property type="entry name" value="RT_RNaseH_2"/>
    <property type="match status" value="1"/>
</dbReference>
<dbReference type="InterPro" id="IPR043502">
    <property type="entry name" value="DNA/RNA_pol_sf"/>
</dbReference>
<keyword evidence="1" id="KW-0511">Multifunctional enzyme</keyword>
<keyword evidence="5" id="KW-1185">Reference proteome</keyword>
<dbReference type="CDD" id="cd09274">
    <property type="entry name" value="RNase_HI_RT_Ty3"/>
    <property type="match status" value="1"/>
</dbReference>
<dbReference type="SMART" id="SM00343">
    <property type="entry name" value="ZnF_C2HC"/>
    <property type="match status" value="1"/>
</dbReference>
<organism evidence="4 5">
    <name type="scientific">Mycena sanguinolenta</name>
    <dbReference type="NCBI Taxonomy" id="230812"/>
    <lineage>
        <taxon>Eukaryota</taxon>
        <taxon>Fungi</taxon>
        <taxon>Dikarya</taxon>
        <taxon>Basidiomycota</taxon>
        <taxon>Agaricomycotina</taxon>
        <taxon>Agaricomycetes</taxon>
        <taxon>Agaricomycetidae</taxon>
        <taxon>Agaricales</taxon>
        <taxon>Marasmiineae</taxon>
        <taxon>Mycenaceae</taxon>
        <taxon>Mycena</taxon>
    </lineage>
</organism>
<keyword evidence="2" id="KW-0862">Zinc</keyword>
<gene>
    <name evidence="4" type="ORF">MSAN_00485300</name>
</gene>
<dbReference type="AlphaFoldDB" id="A0A8H6Z572"/>
<keyword evidence="4" id="KW-0548">Nucleotidyltransferase</keyword>
<dbReference type="EMBL" id="JACAZH010000003">
    <property type="protein sequence ID" value="KAF7372795.1"/>
    <property type="molecule type" value="Genomic_DNA"/>
</dbReference>
<dbReference type="InterPro" id="IPR041577">
    <property type="entry name" value="RT_RNaseH_2"/>
</dbReference>
<dbReference type="GO" id="GO:0003676">
    <property type="term" value="F:nucleic acid binding"/>
    <property type="evidence" value="ECO:0007669"/>
    <property type="project" value="InterPro"/>
</dbReference>
<dbReference type="SUPFAM" id="SSF56672">
    <property type="entry name" value="DNA/RNA polymerases"/>
    <property type="match status" value="1"/>
</dbReference>
<dbReference type="InterPro" id="IPR043128">
    <property type="entry name" value="Rev_trsase/Diguanyl_cyclase"/>
</dbReference>
<dbReference type="Gene3D" id="3.30.70.270">
    <property type="match status" value="2"/>
</dbReference>
<name>A0A8H6Z572_9AGAR</name>
<keyword evidence="2" id="KW-0863">Zinc-finger</keyword>
<keyword evidence="4" id="KW-0695">RNA-directed DNA polymerase</keyword>
<keyword evidence="4" id="KW-0808">Transferase</keyword>
<accession>A0A8H6Z572</accession>
<dbReference type="Proteomes" id="UP000623467">
    <property type="component" value="Unassembled WGS sequence"/>
</dbReference>
<dbReference type="InterPro" id="IPR000477">
    <property type="entry name" value="RT_dom"/>
</dbReference>
<dbReference type="PANTHER" id="PTHR37984">
    <property type="entry name" value="PROTEIN CBG26694"/>
    <property type="match status" value="1"/>
</dbReference>
<dbReference type="GO" id="GO:0008270">
    <property type="term" value="F:zinc ion binding"/>
    <property type="evidence" value="ECO:0007669"/>
    <property type="project" value="UniProtKB-KW"/>
</dbReference>
<evidence type="ECO:0000256" key="1">
    <source>
        <dbReference type="ARBA" id="ARBA00023268"/>
    </source>
</evidence>
<dbReference type="OrthoDB" id="3014187at2759"/>
<sequence length="954" mass="106186">MTYMSDGAAHHWVEHQCNKAIFPFVTWDAFVQEFCLRFVGENEQDHALQRHESGDYYMGIRDVFAYTDDFEDLAALAGYTNLLVNVTKYCAGLFPAINQAITASSSPSDIWDYQGWCEHAYHQYNAFEQAKAARGLPHPPACHPIPPVVHPHAGALLPVHPAAAPVPPPAPAAAAAPCLPPPVPMDVDRTRARFGSGPCCCYRCGELGHLANACTAPADVHVTGVLDKVIHQLGGDLLEELVAHVTTSGSVLESDMLEALEGFVSCKNSPDAINMNGIVKDTPSEPASPQTLPALGTSHLGVQKLPEADSTVWHFGLDPLLEACVPSWPPQPGLAPRVKNAPPAVFPAPEVHTGNSYAIRPSEDSLGTTPYGLGQLPEVCLPSWLPWPSSVWKPGWERRLPKHYIAAVSLNGLLDCGATFEFIDSGYVLESGIPVQWLSQPIPIFNVDGSPNEAGAITEVANVVPQYNGHLERVQFTVTRLGKEKLILGISWLQKHNPEVNWETRKKELDAFIEEGLATGHICPSKSLMASLIFFVKKKDGGLQFIQDYPALNVMPVKNRYPLPLINDVINWLKGAQFFTKLDVWWGFNNVWIREGNEWKAAFRTNQGLFKPLVMYFSLTNSPATFQTTMNDIFQDLILSVDVMVYLDDILIAHSNLAAYQKVVAEVLQCLRQHKLYLWPKKCEFDQMSIKYLGGIISHNCVEMDPVKVAGIATWPSPENKQDVLQFLSFTNFFWRFIGEFSDITCPLFDLTKKGAVWVRGPLEERAFQGLKDVLTSDPVLLLLDLTKPYRVEADSSDQETRTVLSQEGLDRKWHPVAFCCKSLSEVQQNYEICDKEMLSIHAVEIWTDHKNYFWKAQNLNRRQARWSLYLSWFDFVLYHKPGSLISCPDPLLRHPDHGAMLDNKDVILLHPELSQIQAMEGVTVAGPEVPILQDIQEALTGSPDLEEPIAAAA</sequence>
<evidence type="ECO:0000313" key="4">
    <source>
        <dbReference type="EMBL" id="KAF7372795.1"/>
    </source>
</evidence>
<evidence type="ECO:0000259" key="3">
    <source>
        <dbReference type="PROSITE" id="PS50158"/>
    </source>
</evidence>
<dbReference type="Pfam" id="PF00078">
    <property type="entry name" value="RVT_1"/>
    <property type="match status" value="1"/>
</dbReference>
<feature type="domain" description="CCHC-type" evidence="3">
    <location>
        <begin position="201"/>
        <end position="214"/>
    </location>
</feature>
<dbReference type="PROSITE" id="PS50158">
    <property type="entry name" value="ZF_CCHC"/>
    <property type="match status" value="1"/>
</dbReference>
<protein>
    <submittedName>
        <fullName evidence="4">Reverse transcriptase-RNase H-integrase</fullName>
    </submittedName>
</protein>
<dbReference type="GO" id="GO:0003964">
    <property type="term" value="F:RNA-directed DNA polymerase activity"/>
    <property type="evidence" value="ECO:0007669"/>
    <property type="project" value="UniProtKB-KW"/>
</dbReference>
<evidence type="ECO:0000256" key="2">
    <source>
        <dbReference type="PROSITE-ProRule" id="PRU00047"/>
    </source>
</evidence>
<dbReference type="CDD" id="cd01647">
    <property type="entry name" value="RT_LTR"/>
    <property type="match status" value="1"/>
</dbReference>
<dbReference type="FunFam" id="3.30.70.270:FF:000020">
    <property type="entry name" value="Transposon Tf2-6 polyprotein-like Protein"/>
    <property type="match status" value="1"/>
</dbReference>
<keyword evidence="2" id="KW-0479">Metal-binding</keyword>
<proteinExistence type="predicted"/>
<evidence type="ECO:0000313" key="5">
    <source>
        <dbReference type="Proteomes" id="UP000623467"/>
    </source>
</evidence>
<dbReference type="PANTHER" id="PTHR37984:SF5">
    <property type="entry name" value="PROTEIN NYNRIN-LIKE"/>
    <property type="match status" value="1"/>
</dbReference>